<keyword evidence="3" id="KW-1185">Reference proteome</keyword>
<dbReference type="SUPFAM" id="SSF53756">
    <property type="entry name" value="UDP-Glycosyltransferase/glycogen phosphorylase"/>
    <property type="match status" value="1"/>
</dbReference>
<sequence>MKDKILYIGEFPPPYGGVTIKNSLLVGEILADCDLETFDLYRFVREKPKALSAAIELIRAIRHAQSICVGVGHPHRMCLIFRMARFLRGKAFLGNITVFMMGSGTPGYLREHPRYIPDVALGRCIFTESEQLNAQLFELGCDNARYLPNFRKSSGACEPRPTDDVVRFVYFAQVRPEKGFDTLAAAAQKLNAEGLRDSFDISVYGSVVDGYQSEFEHLLAQIPNMKYKGAFDAAKHDVYAELNQYDASASSSSWREGMSGSNIECKFAGVANIVSEAGFNSECVSNGVDGLLVKPRDVNALADAMQTLISDHDLLQRMKWASYRSHIHYDVATWKQRVLDVIG</sequence>
<dbReference type="PANTHER" id="PTHR12526">
    <property type="entry name" value="GLYCOSYLTRANSFERASE"/>
    <property type="match status" value="1"/>
</dbReference>
<organism evidence="2 3">
    <name type="scientific">Gordonibacter massiliensis</name>
    <name type="common">ex Traore et al. 2017</name>
    <dbReference type="NCBI Taxonomy" id="1841863"/>
    <lineage>
        <taxon>Bacteria</taxon>
        <taxon>Bacillati</taxon>
        <taxon>Actinomycetota</taxon>
        <taxon>Coriobacteriia</taxon>
        <taxon>Eggerthellales</taxon>
        <taxon>Eggerthellaceae</taxon>
        <taxon>Gordonibacter</taxon>
    </lineage>
</organism>
<dbReference type="RefSeq" id="WP_185904635.1">
    <property type="nucleotide sequence ID" value="NZ_JACMSE010000002.1"/>
</dbReference>
<keyword evidence="2" id="KW-0808">Transferase</keyword>
<gene>
    <name evidence="2" type="ORF">H7313_04965</name>
</gene>
<dbReference type="InterPro" id="IPR001296">
    <property type="entry name" value="Glyco_trans_1"/>
</dbReference>
<evidence type="ECO:0000259" key="1">
    <source>
        <dbReference type="Pfam" id="PF00534"/>
    </source>
</evidence>
<dbReference type="Pfam" id="PF00534">
    <property type="entry name" value="Glycos_transf_1"/>
    <property type="match status" value="1"/>
</dbReference>
<evidence type="ECO:0000313" key="3">
    <source>
        <dbReference type="Proteomes" id="UP000587396"/>
    </source>
</evidence>
<reference evidence="2 3" key="1">
    <citation type="submission" date="2020-08" db="EMBL/GenBank/DDBJ databases">
        <authorList>
            <person name="Liu C."/>
            <person name="Sun Q."/>
        </authorList>
    </citation>
    <scope>NUCLEOTIDE SEQUENCE [LARGE SCALE GENOMIC DNA]</scope>
    <source>
        <strain evidence="2 3">N22</strain>
    </source>
</reference>
<proteinExistence type="predicted"/>
<protein>
    <submittedName>
        <fullName evidence="2">Glycosyltransferase</fullName>
    </submittedName>
</protein>
<name>A0A842JHZ8_9ACTN</name>
<feature type="domain" description="Glycosyl transferase family 1" evidence="1">
    <location>
        <begin position="167"/>
        <end position="321"/>
    </location>
</feature>
<dbReference type="Gene3D" id="3.40.50.2000">
    <property type="entry name" value="Glycogen Phosphorylase B"/>
    <property type="match status" value="1"/>
</dbReference>
<dbReference type="EMBL" id="JACMSE010000002">
    <property type="protein sequence ID" value="MBC2888700.1"/>
    <property type="molecule type" value="Genomic_DNA"/>
</dbReference>
<dbReference type="AlphaFoldDB" id="A0A842JHZ8"/>
<dbReference type="GO" id="GO:0016757">
    <property type="term" value="F:glycosyltransferase activity"/>
    <property type="evidence" value="ECO:0007669"/>
    <property type="project" value="InterPro"/>
</dbReference>
<evidence type="ECO:0000313" key="2">
    <source>
        <dbReference type="EMBL" id="MBC2888700.1"/>
    </source>
</evidence>
<accession>A0A842JHZ8</accession>
<comment type="caution">
    <text evidence="2">The sequence shown here is derived from an EMBL/GenBank/DDBJ whole genome shotgun (WGS) entry which is preliminary data.</text>
</comment>
<dbReference type="Proteomes" id="UP000587396">
    <property type="component" value="Unassembled WGS sequence"/>
</dbReference>